<keyword evidence="7 8" id="KW-0472">Membrane</keyword>
<dbReference type="InterPro" id="IPR018108">
    <property type="entry name" value="MCP_transmembrane"/>
</dbReference>
<evidence type="ECO:0000256" key="10">
    <source>
        <dbReference type="SAM" id="MobiDB-lite"/>
    </source>
</evidence>
<evidence type="ECO:0000256" key="3">
    <source>
        <dbReference type="ARBA" id="ARBA00022692"/>
    </source>
</evidence>
<evidence type="ECO:0000256" key="6">
    <source>
        <dbReference type="ARBA" id="ARBA00023128"/>
    </source>
</evidence>
<keyword evidence="5" id="KW-1133">Transmembrane helix</keyword>
<dbReference type="PANTHER" id="PTHR45678">
    <property type="entry name" value="MITOCHONDRIAL 2-OXODICARBOXYLATE CARRIER 1-RELATED"/>
    <property type="match status" value="1"/>
</dbReference>
<evidence type="ECO:0000256" key="1">
    <source>
        <dbReference type="ARBA" id="ARBA00004448"/>
    </source>
</evidence>
<comment type="similarity">
    <text evidence="2 9">Belongs to the mitochondrial carrier (TC 2.A.29) family.</text>
</comment>
<evidence type="ECO:0000313" key="12">
    <source>
        <dbReference type="Proteomes" id="UP001301350"/>
    </source>
</evidence>
<keyword evidence="6" id="KW-0496">Mitochondrion</keyword>
<evidence type="ECO:0000256" key="4">
    <source>
        <dbReference type="ARBA" id="ARBA00022792"/>
    </source>
</evidence>
<evidence type="ECO:0000256" key="8">
    <source>
        <dbReference type="PROSITE-ProRule" id="PRU00282"/>
    </source>
</evidence>
<dbReference type="PROSITE" id="PS50920">
    <property type="entry name" value="SOLCAR"/>
    <property type="match status" value="3"/>
</dbReference>
<evidence type="ECO:0000256" key="9">
    <source>
        <dbReference type="RuleBase" id="RU000488"/>
    </source>
</evidence>
<feature type="region of interest" description="Disordered" evidence="10">
    <location>
        <begin position="316"/>
        <end position="351"/>
    </location>
</feature>
<dbReference type="InterPro" id="IPR023395">
    <property type="entry name" value="MCP_dom_sf"/>
</dbReference>
<sequence>MGTERGCESGHGDPGYARTHRGAPSAGMEGRERITENSSTWAGVGHALADIAGATRLYSPINTGASPLTTSSSAPAVSTDIRTGWLVHTSRNFFLGGIAGAVGAYVTYPINFVKMQLQYQRRSARGAAASPRYRNTGDCVRQVLRARGLSGFFRGVLPQLLGVTPEKAIKLATNDGVRSALSPYVTATAAATASRADGGGSPVATAQLLVDVVAGGCGGASQVIFTNVGELLMVRMALQRELVASMGSSGAAAAAAAPRPKSMLTVVRELGVRRLYTGAGPCLARDASFAAIFFPLYYRLRDRFNAAALSAMPQAAGGGARLPSLPVNDDDDDDDDNNNNNNNNNNCDSESATTDVTAALNNQTALDHHAALGTTLRGSLPAGVVAGSVAAGLTTPFDVVKTVMQAERDKGEPAFRSMLECARHLRREEGWRGFWKGLGPRVARSAPQFGVTLLAYELLQILWHRVFISDVNGDDGMDYGELASESG</sequence>
<dbReference type="Proteomes" id="UP001301350">
    <property type="component" value="Unassembled WGS sequence"/>
</dbReference>
<dbReference type="InterPro" id="IPR051028">
    <property type="entry name" value="Mito_Solute_Carrier"/>
</dbReference>
<feature type="compositionally biased region" description="Acidic residues" evidence="10">
    <location>
        <begin position="328"/>
        <end position="337"/>
    </location>
</feature>
<keyword evidence="12" id="KW-1185">Reference proteome</keyword>
<organism evidence="11 12">
    <name type="scientific">Cyanidium caldarium</name>
    <name type="common">Red alga</name>
    <dbReference type="NCBI Taxonomy" id="2771"/>
    <lineage>
        <taxon>Eukaryota</taxon>
        <taxon>Rhodophyta</taxon>
        <taxon>Bangiophyceae</taxon>
        <taxon>Cyanidiales</taxon>
        <taxon>Cyanidiaceae</taxon>
        <taxon>Cyanidium</taxon>
    </lineage>
</organism>
<keyword evidence="9" id="KW-0813">Transport</keyword>
<feature type="repeat" description="Solcar" evidence="8">
    <location>
        <begin position="206"/>
        <end position="303"/>
    </location>
</feature>
<dbReference type="PANTHER" id="PTHR45678:SF9">
    <property type="entry name" value="CALCIUM-BINDING MITOCHONDRIAL CARRIER PROTEIN ARALAR1"/>
    <property type="match status" value="1"/>
</dbReference>
<dbReference type="SUPFAM" id="SSF103506">
    <property type="entry name" value="Mitochondrial carrier"/>
    <property type="match status" value="1"/>
</dbReference>
<evidence type="ECO:0000256" key="7">
    <source>
        <dbReference type="ARBA" id="ARBA00023136"/>
    </source>
</evidence>
<gene>
    <name evidence="11" type="ORF">CDCA_CDCA19G4731</name>
</gene>
<keyword evidence="3 8" id="KW-0812">Transmembrane</keyword>
<evidence type="ECO:0000313" key="11">
    <source>
        <dbReference type="EMBL" id="KAK4538706.1"/>
    </source>
</evidence>
<evidence type="ECO:0008006" key="13">
    <source>
        <dbReference type="Google" id="ProtNLM"/>
    </source>
</evidence>
<dbReference type="GO" id="GO:0005743">
    <property type="term" value="C:mitochondrial inner membrane"/>
    <property type="evidence" value="ECO:0007669"/>
    <property type="project" value="UniProtKB-SubCell"/>
</dbReference>
<reference evidence="11 12" key="1">
    <citation type="submission" date="2022-07" db="EMBL/GenBank/DDBJ databases">
        <title>Genome-wide signatures of adaptation to extreme environments.</title>
        <authorList>
            <person name="Cho C.H."/>
            <person name="Yoon H.S."/>
        </authorList>
    </citation>
    <scope>NUCLEOTIDE SEQUENCE [LARGE SCALE GENOMIC DNA]</scope>
    <source>
        <strain evidence="11 12">DBV 063 E5</strain>
    </source>
</reference>
<protein>
    <recommendedName>
        <fullName evidence="13">Mitochondrial carrier protein</fullName>
    </recommendedName>
</protein>
<keyword evidence="4" id="KW-0999">Mitochondrion inner membrane</keyword>
<proteinExistence type="inferred from homology"/>
<feature type="compositionally biased region" description="Basic and acidic residues" evidence="10">
    <location>
        <begin position="1"/>
        <end position="11"/>
    </location>
</feature>
<dbReference type="Gene3D" id="1.50.40.10">
    <property type="entry name" value="Mitochondrial carrier domain"/>
    <property type="match status" value="1"/>
</dbReference>
<feature type="repeat" description="Solcar" evidence="8">
    <location>
        <begin position="91"/>
        <end position="180"/>
    </location>
</feature>
<comment type="subcellular location">
    <subcellularLocation>
        <location evidence="1">Mitochondrion inner membrane</location>
        <topology evidence="1">Multi-pass membrane protein</topology>
    </subcellularLocation>
</comment>
<comment type="caution">
    <text evidence="11">The sequence shown here is derived from an EMBL/GenBank/DDBJ whole genome shotgun (WGS) entry which is preliminary data.</text>
</comment>
<dbReference type="EMBL" id="JANCYW010000019">
    <property type="protein sequence ID" value="KAK4538706.1"/>
    <property type="molecule type" value="Genomic_DNA"/>
</dbReference>
<evidence type="ECO:0000256" key="2">
    <source>
        <dbReference type="ARBA" id="ARBA00006375"/>
    </source>
</evidence>
<dbReference type="AlphaFoldDB" id="A0AAV9J337"/>
<dbReference type="GO" id="GO:0022857">
    <property type="term" value="F:transmembrane transporter activity"/>
    <property type="evidence" value="ECO:0007669"/>
    <property type="project" value="TreeGrafter"/>
</dbReference>
<evidence type="ECO:0000256" key="5">
    <source>
        <dbReference type="ARBA" id="ARBA00022989"/>
    </source>
</evidence>
<accession>A0AAV9J337</accession>
<feature type="repeat" description="Solcar" evidence="8">
    <location>
        <begin position="374"/>
        <end position="462"/>
    </location>
</feature>
<name>A0AAV9J337_CYACA</name>
<dbReference type="Pfam" id="PF00153">
    <property type="entry name" value="Mito_carr"/>
    <property type="match status" value="3"/>
</dbReference>
<feature type="region of interest" description="Disordered" evidence="10">
    <location>
        <begin position="1"/>
        <end position="37"/>
    </location>
</feature>